<proteinExistence type="predicted"/>
<evidence type="ECO:0000313" key="2">
    <source>
        <dbReference type="EMBL" id="SBW84381.1"/>
    </source>
</evidence>
<reference evidence="3" key="1">
    <citation type="submission" date="2016-07" db="EMBL/GenBank/DDBJ databases">
        <authorList>
            <person name="Florea S."/>
            <person name="Webb J.S."/>
            <person name="Jaromczyk J."/>
            <person name="Schardl C.L."/>
        </authorList>
    </citation>
    <scope>NUCLEOTIDE SEQUENCE [LARGE SCALE GENOMIC DNA]</scope>
    <source>
        <strain evidence="3">1YdBTEX2</strain>
    </source>
</reference>
<dbReference type="AlphaFoldDB" id="A0A1D3K856"/>
<protein>
    <submittedName>
        <fullName evidence="2">Uncharacterized protein</fullName>
    </submittedName>
</protein>
<dbReference type="Proteomes" id="UP000245431">
    <property type="component" value="Chromosome PVE_r2"/>
</dbReference>
<organism evidence="2 3">
    <name type="scientific">Pseudomonas veronii 1YdBTEX2</name>
    <dbReference type="NCBI Taxonomy" id="1295141"/>
    <lineage>
        <taxon>Bacteria</taxon>
        <taxon>Pseudomonadati</taxon>
        <taxon>Pseudomonadota</taxon>
        <taxon>Gammaproteobacteria</taxon>
        <taxon>Pseudomonadales</taxon>
        <taxon>Pseudomonadaceae</taxon>
        <taxon>Pseudomonas</taxon>
    </lineage>
</organism>
<evidence type="ECO:0000256" key="1">
    <source>
        <dbReference type="SAM" id="MobiDB-lite"/>
    </source>
</evidence>
<feature type="compositionally biased region" description="Low complexity" evidence="1">
    <location>
        <begin position="212"/>
        <end position="222"/>
    </location>
</feature>
<dbReference type="EMBL" id="LT599584">
    <property type="protein sequence ID" value="SBW84381.1"/>
    <property type="molecule type" value="Genomic_DNA"/>
</dbReference>
<sequence>MISTSSHATPTMLQSGLPRAELITSIATLYMQIMHVKRAGQPADVREYHIGFAEKVLNKDFYGLEHICNGLNSVGKEVFCTVAGLKLPKAQGASREALRAWCGVSELEDDLTKAKARLDHELKSAQRVFKEHMPAIITMIEGWYSAGYVLLMSQNKRNYIANRAQTQGRDLSTRGLHGSKFRPYLEAYLSLQALRVQKGEITEPEYQPPTPVSVAAPVSEPKSTNEPAHSAPESSAPMQHGFCF</sequence>
<feature type="compositionally biased region" description="Polar residues" evidence="1">
    <location>
        <begin position="224"/>
        <end position="237"/>
    </location>
</feature>
<name>A0A1D3K856_PSEVE</name>
<gene>
    <name evidence="2" type="ORF">PVE_R2G0352</name>
</gene>
<feature type="region of interest" description="Disordered" evidence="1">
    <location>
        <begin position="201"/>
        <end position="244"/>
    </location>
</feature>
<accession>A0A1D3K856</accession>
<evidence type="ECO:0000313" key="3">
    <source>
        <dbReference type="Proteomes" id="UP000245431"/>
    </source>
</evidence>